<dbReference type="Proteomes" id="UP000013988">
    <property type="component" value="Unassembled WGS sequence"/>
</dbReference>
<proteinExistence type="inferred from homology"/>
<dbReference type="InterPro" id="IPR012769">
    <property type="entry name" value="Trehalose_TreC"/>
</dbReference>
<dbReference type="PANTHER" id="PTHR10357:SF217">
    <property type="entry name" value="TREHALOSE-6-PHOSPHATE HYDROLASE"/>
    <property type="match status" value="1"/>
</dbReference>
<evidence type="ECO:0000256" key="2">
    <source>
        <dbReference type="ARBA" id="ARBA00022801"/>
    </source>
</evidence>
<protein>
    <recommendedName>
        <fullName evidence="4">Alpha,alpha-phosphotrehalase</fullName>
        <ecNumber evidence="4">3.2.1.93</ecNumber>
    </recommendedName>
</protein>
<evidence type="ECO:0000313" key="7">
    <source>
        <dbReference type="Proteomes" id="UP000013988"/>
    </source>
</evidence>
<evidence type="ECO:0000256" key="3">
    <source>
        <dbReference type="ARBA" id="ARBA00023295"/>
    </source>
</evidence>
<dbReference type="Pfam" id="PF00128">
    <property type="entry name" value="Alpha-amylase"/>
    <property type="match status" value="1"/>
</dbReference>
<dbReference type="InterPro" id="IPR017853">
    <property type="entry name" value="GH"/>
</dbReference>
<dbReference type="SUPFAM" id="SSF51445">
    <property type="entry name" value="(Trans)glycosidases"/>
    <property type="match status" value="1"/>
</dbReference>
<comment type="similarity">
    <text evidence="1">Belongs to the glycosyl hydrolase 13 family.</text>
</comment>
<dbReference type="GO" id="GO:0005737">
    <property type="term" value="C:cytoplasm"/>
    <property type="evidence" value="ECO:0007669"/>
    <property type="project" value="UniProtKB-UniRule"/>
</dbReference>
<dbReference type="Gene3D" id="3.20.20.80">
    <property type="entry name" value="Glycosidases"/>
    <property type="match status" value="1"/>
</dbReference>
<comment type="caution">
    <text evidence="6">The sequence shown here is derived from an EMBL/GenBank/DDBJ whole genome shotgun (WGS) entry which is preliminary data.</text>
</comment>
<name>R9CA20_9CLOT</name>
<dbReference type="Gene3D" id="2.60.40.1180">
    <property type="entry name" value="Golgi alpha-mannosidase II"/>
    <property type="match status" value="1"/>
</dbReference>
<dbReference type="InterPro" id="IPR013780">
    <property type="entry name" value="Glyco_hydro_b"/>
</dbReference>
<dbReference type="GO" id="GO:0005993">
    <property type="term" value="P:trehalose catabolic process"/>
    <property type="evidence" value="ECO:0007669"/>
    <property type="project" value="InterPro"/>
</dbReference>
<evidence type="ECO:0000259" key="5">
    <source>
        <dbReference type="SMART" id="SM00642"/>
    </source>
</evidence>
<dbReference type="EC" id="3.2.1.93" evidence="4"/>
<dbReference type="NCBIfam" id="NF008183">
    <property type="entry name" value="PRK10933.1"/>
    <property type="match status" value="1"/>
</dbReference>
<evidence type="ECO:0000256" key="1">
    <source>
        <dbReference type="ARBA" id="ARBA00008061"/>
    </source>
</evidence>
<dbReference type="OrthoDB" id="9805159at2"/>
<dbReference type="PATRIC" id="fig|1202534.3.peg.1762"/>
<reference evidence="6 7" key="1">
    <citation type="submission" date="2013-03" db="EMBL/GenBank/DDBJ databases">
        <title>Whole genome shotgun sequencing of Clostridium sartagoforme AAU1.</title>
        <authorList>
            <person name="Joshi C.G."/>
            <person name="Duggirala S.M."/>
            <person name="Nathani N.M."/>
            <person name="Bhatt V.D."/>
            <person name="Patel A.K."/>
            <person name="Pandya P.R."/>
            <person name="KaPatel J.A."/>
        </authorList>
    </citation>
    <scope>NUCLEOTIDE SEQUENCE [LARGE SCALE GENOMIC DNA]</scope>
    <source>
        <strain evidence="6 7">AAU1</strain>
    </source>
</reference>
<organism evidence="6 7">
    <name type="scientific">Clostridium sartagoforme AAU1</name>
    <dbReference type="NCBI Taxonomy" id="1202534"/>
    <lineage>
        <taxon>Bacteria</taxon>
        <taxon>Bacillati</taxon>
        <taxon>Bacillota</taxon>
        <taxon>Clostridia</taxon>
        <taxon>Eubacteriales</taxon>
        <taxon>Clostridiaceae</taxon>
        <taxon>Clostridium</taxon>
    </lineage>
</organism>
<dbReference type="PANTHER" id="PTHR10357">
    <property type="entry name" value="ALPHA-AMYLASE FAMILY MEMBER"/>
    <property type="match status" value="1"/>
</dbReference>
<sequence>MKEQNWWKSSVVYQIYPKSFKDSNGDGIGDIVGIIEELDYLKNLGVKVLWLTPIYVSPQNDNGYDIADYYNIDKMFGTLEDFKQLLKETHKRGMKLILDMVVNHTSTEHIWFKEALKGKDNPYHDFYIWRELPNNWRSKFGGSAWQYVESLNEYYLHLFDKTQADLNWENPKLREEIFKMMRYWLDMGVDGFRLDVINLLSKDEEYLDDDFKSPTRDGRRFYTDGPKIHEYLKLINNEVFSKYDGIMTAGEMSSTTIENCIKYTNPNNEELNMTFNFHHLKVDYPEGEKWKLAPFDFEKLKDILFSWQVEMEEGNGWNALFWCNHDQPRIVSRFGNDTVYRDESSKMLATAIHLMRGTPYIYQGEEIGMTNPNFDNINEYRDVESLNAYNILLNKGINENEVINILKNRSRDNSRTPMQWNSEENSGFTKGTPWIGVSKNYKNINVYSEKKNSNSILNYYKDLINLRKNNEVICEGSFIPILKDHPRILAYIREHKGQKILVVCNFYGEKLWHL</sequence>
<evidence type="ECO:0000256" key="4">
    <source>
        <dbReference type="NCBIfam" id="TIGR02403"/>
    </source>
</evidence>
<dbReference type="Gene3D" id="3.90.400.10">
    <property type="entry name" value="Oligo-1,6-glucosidase, Domain 2"/>
    <property type="match status" value="1"/>
</dbReference>
<dbReference type="GO" id="GO:0008788">
    <property type="term" value="F:alpha,alpha-phosphotrehalase activity"/>
    <property type="evidence" value="ECO:0007669"/>
    <property type="project" value="UniProtKB-UniRule"/>
</dbReference>
<dbReference type="EMBL" id="ASRV01000100">
    <property type="protein sequence ID" value="EOR26209.1"/>
    <property type="molecule type" value="Genomic_DNA"/>
</dbReference>
<keyword evidence="2" id="KW-0378">Hydrolase</keyword>
<dbReference type="FunFam" id="3.20.20.80:FF:000064">
    <property type="entry name" value="Oligo-1,6-glucosidase"/>
    <property type="match status" value="1"/>
</dbReference>
<dbReference type="AlphaFoldDB" id="R9CA20"/>
<dbReference type="SMART" id="SM00642">
    <property type="entry name" value="Aamy"/>
    <property type="match status" value="1"/>
</dbReference>
<dbReference type="InterPro" id="IPR006047">
    <property type="entry name" value="GH13_cat_dom"/>
</dbReference>
<evidence type="ECO:0000313" key="6">
    <source>
        <dbReference type="EMBL" id="EOR26209.1"/>
    </source>
</evidence>
<dbReference type="NCBIfam" id="TIGR02403">
    <property type="entry name" value="trehalose_treC"/>
    <property type="match status" value="1"/>
</dbReference>
<dbReference type="InterPro" id="IPR045857">
    <property type="entry name" value="O16G_dom_2"/>
</dbReference>
<dbReference type="FunFam" id="3.90.400.10:FF:000002">
    <property type="entry name" value="Sucrose isomerase"/>
    <property type="match status" value="1"/>
</dbReference>
<dbReference type="SUPFAM" id="SSF51011">
    <property type="entry name" value="Glycosyl hydrolase domain"/>
    <property type="match status" value="1"/>
</dbReference>
<dbReference type="GO" id="GO:0004556">
    <property type="term" value="F:alpha-amylase activity"/>
    <property type="evidence" value="ECO:0007669"/>
    <property type="project" value="TreeGrafter"/>
</dbReference>
<feature type="domain" description="Glycosyl hydrolase family 13 catalytic" evidence="5">
    <location>
        <begin position="14"/>
        <end position="415"/>
    </location>
</feature>
<accession>R9CA20</accession>
<dbReference type="CDD" id="cd11333">
    <property type="entry name" value="AmyAc_SI_OligoGlu_DGase"/>
    <property type="match status" value="1"/>
</dbReference>
<keyword evidence="7" id="KW-1185">Reference proteome</keyword>
<keyword evidence="3" id="KW-0326">Glycosidase</keyword>
<dbReference type="FunFam" id="3.20.20.80:FF:000014">
    <property type="entry name" value="Alpha,alpha-phosphotrehalase"/>
    <property type="match status" value="1"/>
</dbReference>
<gene>
    <name evidence="6" type="ORF">A500_08806</name>
</gene>